<dbReference type="GO" id="GO:0046677">
    <property type="term" value="P:response to antibiotic"/>
    <property type="evidence" value="ECO:0007669"/>
    <property type="project" value="UniProtKB-KW"/>
</dbReference>
<dbReference type="EMBL" id="CP010407">
    <property type="protein sequence ID" value="AJF69657.1"/>
    <property type="molecule type" value="Genomic_DNA"/>
</dbReference>
<dbReference type="GO" id="GO:0005886">
    <property type="term" value="C:plasma membrane"/>
    <property type="evidence" value="ECO:0007669"/>
    <property type="project" value="UniProtKB-SubCell"/>
</dbReference>
<proteinExistence type="predicted"/>
<dbReference type="InterPro" id="IPR020846">
    <property type="entry name" value="MFS_dom"/>
</dbReference>
<feature type="transmembrane region" description="Helical" evidence="6">
    <location>
        <begin position="68"/>
        <end position="87"/>
    </location>
</feature>
<keyword evidence="5" id="KW-0046">Antibiotic resistance</keyword>
<dbReference type="KEGG" id="svt:SVTN_10620"/>
<evidence type="ECO:0000256" key="4">
    <source>
        <dbReference type="ARBA" id="ARBA00023136"/>
    </source>
</evidence>
<dbReference type="PANTHER" id="PTHR42718:SF39">
    <property type="entry name" value="ACTINORHODIN TRANSPORTER-RELATED"/>
    <property type="match status" value="1"/>
</dbReference>
<feature type="transmembrane region" description="Helical" evidence="6">
    <location>
        <begin position="393"/>
        <end position="416"/>
    </location>
</feature>
<dbReference type="Proteomes" id="UP000031774">
    <property type="component" value="Chromosome"/>
</dbReference>
<reference evidence="8 9" key="1">
    <citation type="submission" date="2014-12" db="EMBL/GenBank/DDBJ databases">
        <title>Complete genome sequence of Streptomyces vietnamensis strain GIMV4.0001, a genetic manipulable producer of the benzoisochromanequinone antibiotic granaticin.</title>
        <authorList>
            <person name="Deng M.R."/>
            <person name="Guo J."/>
            <person name="Ma L.Y."/>
            <person name="Feng G.D."/>
            <person name="Mo C.Y."/>
            <person name="Zhu H.H."/>
        </authorList>
    </citation>
    <scope>NUCLEOTIDE SEQUENCE [LARGE SCALE GENOMIC DNA]</scope>
    <source>
        <strain evidence="9">GIMV4.0001</strain>
    </source>
</reference>
<feature type="transmembrane region" description="Helical" evidence="6">
    <location>
        <begin position="422"/>
        <end position="443"/>
    </location>
</feature>
<dbReference type="Gene3D" id="1.20.1720.10">
    <property type="entry name" value="Multidrug resistance protein D"/>
    <property type="match status" value="1"/>
</dbReference>
<keyword evidence="3 6" id="KW-1133">Transmembrane helix</keyword>
<dbReference type="SUPFAM" id="SSF103473">
    <property type="entry name" value="MFS general substrate transporter"/>
    <property type="match status" value="1"/>
</dbReference>
<protein>
    <submittedName>
        <fullName evidence="8">MFS transporter</fullName>
    </submittedName>
</protein>
<evidence type="ECO:0000256" key="3">
    <source>
        <dbReference type="ARBA" id="ARBA00022989"/>
    </source>
</evidence>
<keyword evidence="4 6" id="KW-0472">Membrane</keyword>
<dbReference type="InterPro" id="IPR011701">
    <property type="entry name" value="MFS"/>
</dbReference>
<dbReference type="HOGENOM" id="CLU_000960_28_2_11"/>
<comment type="subcellular location">
    <subcellularLocation>
        <location evidence="1">Cell membrane</location>
        <topology evidence="1">Multi-pass membrane protein</topology>
    </subcellularLocation>
</comment>
<feature type="transmembrane region" description="Helical" evidence="6">
    <location>
        <begin position="33"/>
        <end position="56"/>
    </location>
</feature>
<sequence length="450" mass="44593">MALVALLVAEAMNLLDATIVQVAGPVIHDDLGGAVAAIPWFSAAYTLAFALGLLVAARLGDIAGRRRVFRIGVAAFAVTSLACALAPGTGVLIGMRAAQGLAAALIIPQTLGLIRAMFDGDELSKALGAIGPVMGLSAVLGPVLGGVLTHADVLGSSWRAVFLVNLPLAAVVLALVPRLREDRAPVRPRLDLLGTALAMAGTALLVVPLAAGTGVPGAGAWAAAGLGALVLAGFVAHQRRAAAAGRTPLVEPSLLRGRAFPSALATSTLFFAVMNGVMITVVLQLELGLGRGPLTAGLTLLPWSAGLAVGSGAAGSRLVPRYGGARVLVAGLVVLAAGLAAAALAHRAVPAGDYPLGLPFALALAGLGVGLFTAPFFTLALRPVSDQEAGSAAGLLNAVQQLGGTLGVAVVGGVYLTAADALPALGTAAALLAATAPAAWAMLARPRTRN</sequence>
<keyword evidence="9" id="KW-1185">Reference proteome</keyword>
<feature type="transmembrane region" description="Helical" evidence="6">
    <location>
        <begin position="160"/>
        <end position="180"/>
    </location>
</feature>
<dbReference type="AlphaFoldDB" id="A0A0B5IGM2"/>
<dbReference type="PROSITE" id="PS50850">
    <property type="entry name" value="MFS"/>
    <property type="match status" value="1"/>
</dbReference>
<feature type="domain" description="Major facilitator superfamily (MFS) profile" evidence="7">
    <location>
        <begin position="2"/>
        <end position="447"/>
    </location>
</feature>
<dbReference type="Gene3D" id="1.20.1250.20">
    <property type="entry name" value="MFS general substrate transporter like domains"/>
    <property type="match status" value="1"/>
</dbReference>
<evidence type="ECO:0000256" key="1">
    <source>
        <dbReference type="ARBA" id="ARBA00004651"/>
    </source>
</evidence>
<name>A0A0B5IGM2_9ACTN</name>
<evidence type="ECO:0000313" key="9">
    <source>
        <dbReference type="Proteomes" id="UP000031774"/>
    </source>
</evidence>
<evidence type="ECO:0000313" key="8">
    <source>
        <dbReference type="EMBL" id="AJF69657.1"/>
    </source>
</evidence>
<feature type="transmembrane region" description="Helical" evidence="6">
    <location>
        <begin position="358"/>
        <end position="381"/>
    </location>
</feature>
<feature type="transmembrane region" description="Helical" evidence="6">
    <location>
        <begin position="327"/>
        <end position="346"/>
    </location>
</feature>
<feature type="transmembrane region" description="Helical" evidence="6">
    <location>
        <begin position="295"/>
        <end position="315"/>
    </location>
</feature>
<dbReference type="CDD" id="cd17321">
    <property type="entry name" value="MFS_MMR_MDR_like"/>
    <property type="match status" value="1"/>
</dbReference>
<gene>
    <name evidence="8" type="ORF">SVTN_10620</name>
</gene>
<feature type="transmembrane region" description="Helical" evidence="6">
    <location>
        <begin position="126"/>
        <end position="148"/>
    </location>
</feature>
<evidence type="ECO:0000256" key="6">
    <source>
        <dbReference type="SAM" id="Phobius"/>
    </source>
</evidence>
<organism evidence="8 9">
    <name type="scientific">Streptomyces vietnamensis</name>
    <dbReference type="NCBI Taxonomy" id="362257"/>
    <lineage>
        <taxon>Bacteria</taxon>
        <taxon>Bacillati</taxon>
        <taxon>Actinomycetota</taxon>
        <taxon>Actinomycetes</taxon>
        <taxon>Kitasatosporales</taxon>
        <taxon>Streptomycetaceae</taxon>
        <taxon>Streptomyces</taxon>
    </lineage>
</organism>
<evidence type="ECO:0000256" key="2">
    <source>
        <dbReference type="ARBA" id="ARBA00022692"/>
    </source>
</evidence>
<feature type="transmembrane region" description="Helical" evidence="6">
    <location>
        <begin position="192"/>
        <end position="212"/>
    </location>
</feature>
<keyword evidence="2 6" id="KW-0812">Transmembrane</keyword>
<dbReference type="STRING" id="362257.SVTN_10620"/>
<evidence type="ECO:0000259" key="7">
    <source>
        <dbReference type="PROSITE" id="PS50850"/>
    </source>
</evidence>
<accession>A0A0B5IGM2</accession>
<feature type="transmembrane region" description="Helical" evidence="6">
    <location>
        <begin position="93"/>
        <end position="114"/>
    </location>
</feature>
<dbReference type="InterPro" id="IPR036259">
    <property type="entry name" value="MFS_trans_sf"/>
</dbReference>
<dbReference type="Pfam" id="PF07690">
    <property type="entry name" value="MFS_1"/>
    <property type="match status" value="1"/>
</dbReference>
<feature type="transmembrane region" description="Helical" evidence="6">
    <location>
        <begin position="218"/>
        <end position="236"/>
    </location>
</feature>
<dbReference type="PANTHER" id="PTHR42718">
    <property type="entry name" value="MAJOR FACILITATOR SUPERFAMILY MULTIDRUG TRANSPORTER MFSC"/>
    <property type="match status" value="1"/>
</dbReference>
<dbReference type="GO" id="GO:0022857">
    <property type="term" value="F:transmembrane transporter activity"/>
    <property type="evidence" value="ECO:0007669"/>
    <property type="project" value="InterPro"/>
</dbReference>
<feature type="transmembrane region" description="Helical" evidence="6">
    <location>
        <begin position="263"/>
        <end position="283"/>
    </location>
</feature>
<evidence type="ECO:0000256" key="5">
    <source>
        <dbReference type="ARBA" id="ARBA00023251"/>
    </source>
</evidence>